<evidence type="ECO:0000256" key="1">
    <source>
        <dbReference type="ARBA" id="ARBA00007532"/>
    </source>
</evidence>
<evidence type="ECO:0000256" key="3">
    <source>
        <dbReference type="ARBA" id="ARBA00022827"/>
    </source>
</evidence>
<dbReference type="Gene3D" id="3.50.50.60">
    <property type="entry name" value="FAD/NAD(P)-binding domain"/>
    <property type="match status" value="2"/>
</dbReference>
<dbReference type="PANTHER" id="PTHR43014">
    <property type="entry name" value="MERCURIC REDUCTASE"/>
    <property type="match status" value="1"/>
</dbReference>
<evidence type="ECO:0000259" key="6">
    <source>
        <dbReference type="Pfam" id="PF02852"/>
    </source>
</evidence>
<evidence type="ECO:0000256" key="2">
    <source>
        <dbReference type="ARBA" id="ARBA00022630"/>
    </source>
</evidence>
<evidence type="ECO:0000313" key="8">
    <source>
        <dbReference type="EMBL" id="AXV07161.1"/>
    </source>
</evidence>
<proteinExistence type="inferred from homology"/>
<feature type="binding site" evidence="4">
    <location>
        <position position="267"/>
    </location>
    <ligand>
        <name>NAD(+)</name>
        <dbReference type="ChEBI" id="CHEBI:57540"/>
    </ligand>
</feature>
<dbReference type="OrthoDB" id="4763248at2"/>
<feature type="binding site" evidence="4">
    <location>
        <begin position="177"/>
        <end position="184"/>
    </location>
    <ligand>
        <name>NAD(+)</name>
        <dbReference type="ChEBI" id="CHEBI:57540"/>
    </ligand>
</feature>
<dbReference type="GO" id="GO:0016491">
    <property type="term" value="F:oxidoreductase activity"/>
    <property type="evidence" value="ECO:0007669"/>
    <property type="project" value="InterPro"/>
</dbReference>
<dbReference type="InterPro" id="IPR001100">
    <property type="entry name" value="Pyr_nuc-diS_OxRdtase"/>
</dbReference>
<dbReference type="SUPFAM" id="SSF51905">
    <property type="entry name" value="FAD/NAD(P)-binding domain"/>
    <property type="match status" value="1"/>
</dbReference>
<dbReference type="InterPro" id="IPR036188">
    <property type="entry name" value="FAD/NAD-bd_sf"/>
</dbReference>
<dbReference type="PIRSF" id="PIRSF000350">
    <property type="entry name" value="Mercury_reductase_MerA"/>
    <property type="match status" value="1"/>
</dbReference>
<comment type="cofactor">
    <cofactor evidence="4">
        <name>FAD</name>
        <dbReference type="ChEBI" id="CHEBI:57692"/>
    </cofactor>
    <text evidence="4">Binds 1 FAD per subunit.</text>
</comment>
<gene>
    <name evidence="8" type="ORF">DVS28_a2480</name>
</gene>
<feature type="binding site" evidence="4">
    <location>
        <position position="55"/>
    </location>
    <ligand>
        <name>FAD</name>
        <dbReference type="ChEBI" id="CHEBI:57692"/>
    </ligand>
</feature>
<keyword evidence="4" id="KW-0547">Nucleotide-binding</keyword>
<sequence length="455" mass="48037">MSDTSTDTYDLIVIGAGMAGVSAANKCAAAGWRVAIVDALPYGGTCALRGCDPKKILRRGAEIIDSARLLAGKGIDQGGLSIDWADLMAHKRGFTDPVPQRMEDGLTGNGVTTLHGTAAFTAHNRLTVDGRTLTFRHALIATGARPRPLDLPGSEHVIDSTDFLNLTDLPDRVLFIGGGYISFEFAHIAARAGSHPIIVDRGPRPLKGFDPDLVERLVDRGTDVGIDMRRNTAISAIEPLDRGYRVTLTTDGDTTTVDTDLVVHGAGRVPHLADLNLDAAEIAHGERGVSVAGHLQSTTNPAVYAAGDAADTAGAPLTPVAVFEGKVAASNMLKGHTTTPDYDGVPTTVFTIPELTRLGLLEDDARDRDIDVEVHHHDTSGWFSNYRIGETTAAAKILVDPATDTIVGAHLLGPEYAELINILALAMTTGLTTRQLKSMTAAYPTVGSDLGSMLT</sequence>
<keyword evidence="9" id="KW-1185">Reference proteome</keyword>
<feature type="binding site" evidence="4">
    <location>
        <position position="308"/>
    </location>
    <ligand>
        <name>FAD</name>
        <dbReference type="ChEBI" id="CHEBI:57692"/>
    </ligand>
</feature>
<accession>A0A346XY64</accession>
<dbReference type="SUPFAM" id="SSF55424">
    <property type="entry name" value="FAD/NAD-linked reductases, dimerisation (C-terminal) domain"/>
    <property type="match status" value="1"/>
</dbReference>
<dbReference type="RefSeq" id="WP_114591702.1">
    <property type="nucleotide sequence ID" value="NZ_CP031165.1"/>
</dbReference>
<dbReference type="InterPro" id="IPR016156">
    <property type="entry name" value="FAD/NAD-linked_Rdtase_dimer_sf"/>
</dbReference>
<dbReference type="Proteomes" id="UP000264006">
    <property type="component" value="Chromosome"/>
</dbReference>
<dbReference type="EMBL" id="CP031165">
    <property type="protein sequence ID" value="AXV07161.1"/>
    <property type="molecule type" value="Genomic_DNA"/>
</dbReference>
<keyword evidence="2" id="KW-0285">Flavoprotein</keyword>
<dbReference type="InterPro" id="IPR004099">
    <property type="entry name" value="Pyr_nucl-diS_OxRdtase_dimer"/>
</dbReference>
<dbReference type="PRINTS" id="PR00368">
    <property type="entry name" value="FADPNR"/>
</dbReference>
<feature type="disulfide bond" description="Redox-active" evidence="5">
    <location>
        <begin position="46"/>
        <end position="51"/>
    </location>
</feature>
<dbReference type="PANTHER" id="PTHR43014:SF5">
    <property type="entry name" value="GLUTATHIONE REDUCTASE (NADPH)"/>
    <property type="match status" value="1"/>
</dbReference>
<dbReference type="Pfam" id="PF07992">
    <property type="entry name" value="Pyr_redox_2"/>
    <property type="match status" value="1"/>
</dbReference>
<evidence type="ECO:0000256" key="4">
    <source>
        <dbReference type="PIRSR" id="PIRSR000350-3"/>
    </source>
</evidence>
<dbReference type="KEGG" id="euz:DVS28_a2480"/>
<organism evidence="8 9">
    <name type="scientific">Euzebya pacifica</name>
    <dbReference type="NCBI Taxonomy" id="1608957"/>
    <lineage>
        <taxon>Bacteria</taxon>
        <taxon>Bacillati</taxon>
        <taxon>Actinomycetota</taxon>
        <taxon>Nitriliruptoria</taxon>
        <taxon>Euzebyales</taxon>
    </lineage>
</organism>
<dbReference type="AlphaFoldDB" id="A0A346XY64"/>
<evidence type="ECO:0000256" key="5">
    <source>
        <dbReference type="PIRSR" id="PIRSR000350-4"/>
    </source>
</evidence>
<evidence type="ECO:0000259" key="7">
    <source>
        <dbReference type="Pfam" id="PF07992"/>
    </source>
</evidence>
<protein>
    <submittedName>
        <fullName evidence="8">Glutathione reductase</fullName>
    </submittedName>
</protein>
<feature type="domain" description="FAD/NAD(P)-binding" evidence="7">
    <location>
        <begin position="9"/>
        <end position="325"/>
    </location>
</feature>
<dbReference type="PRINTS" id="PR00411">
    <property type="entry name" value="PNDRDTASEI"/>
</dbReference>
<name>A0A346XY64_9ACTN</name>
<dbReference type="InterPro" id="IPR023753">
    <property type="entry name" value="FAD/NAD-binding_dom"/>
</dbReference>
<keyword evidence="4" id="KW-0520">NAD</keyword>
<comment type="similarity">
    <text evidence="1">Belongs to the class-I pyridine nucleotide-disulfide oxidoreductase family.</text>
</comment>
<reference evidence="8 9" key="1">
    <citation type="submission" date="2018-09" db="EMBL/GenBank/DDBJ databases">
        <title>Complete genome sequence of Euzebya sp. DY32-46 isolated from seawater of Pacific Ocean.</title>
        <authorList>
            <person name="Xu L."/>
            <person name="Wu Y.-H."/>
            <person name="Xu X.-W."/>
        </authorList>
    </citation>
    <scope>NUCLEOTIDE SEQUENCE [LARGE SCALE GENOMIC DNA]</scope>
    <source>
        <strain evidence="8 9">DY32-46</strain>
    </source>
</reference>
<feature type="domain" description="Pyridine nucleotide-disulphide oxidoreductase dimerisation" evidence="6">
    <location>
        <begin position="345"/>
        <end position="447"/>
    </location>
</feature>
<dbReference type="GO" id="GO:0000166">
    <property type="term" value="F:nucleotide binding"/>
    <property type="evidence" value="ECO:0007669"/>
    <property type="project" value="UniProtKB-KW"/>
</dbReference>
<evidence type="ECO:0000313" key="9">
    <source>
        <dbReference type="Proteomes" id="UP000264006"/>
    </source>
</evidence>
<dbReference type="Pfam" id="PF02852">
    <property type="entry name" value="Pyr_redox_dim"/>
    <property type="match status" value="1"/>
</dbReference>
<dbReference type="Gene3D" id="3.30.390.30">
    <property type="match status" value="1"/>
</dbReference>
<keyword evidence="3 4" id="KW-0274">FAD</keyword>